<evidence type="ECO:0000313" key="2">
    <source>
        <dbReference type="EMBL" id="RDI48719.1"/>
    </source>
</evidence>
<reference evidence="3" key="3">
    <citation type="submission" date="2019-07" db="EMBL/GenBank/DDBJ databases">
        <authorList>
            <person name="Whitman W."/>
            <person name="Huntemann M."/>
            <person name="Clum A."/>
            <person name="Pillay M."/>
            <person name="Palaniappan K."/>
            <person name="Varghese N."/>
            <person name="Mikhailova N."/>
            <person name="Stamatis D."/>
            <person name="Reddy T."/>
            <person name="Daum C."/>
            <person name="Shapiro N."/>
            <person name="Ivanova N."/>
            <person name="Kyrpides N."/>
            <person name="Woyke T."/>
        </authorList>
    </citation>
    <scope>NUCLEOTIDE SEQUENCE</scope>
    <source>
        <strain evidence="3">CGMCC 1.5380</strain>
    </source>
</reference>
<dbReference type="EMBL" id="QQBA01000037">
    <property type="protein sequence ID" value="RDI48719.1"/>
    <property type="molecule type" value="Genomic_DNA"/>
</dbReference>
<reference evidence="2 4" key="2">
    <citation type="submission" date="2018-07" db="EMBL/GenBank/DDBJ databases">
        <title>Genomic Encyclopedia of Type Strains, Phase IV (KMG-IV): sequencing the most valuable type-strain genomes for metagenomic binning, comparative biology and taxonomic classification.</title>
        <authorList>
            <person name="Goeker M."/>
        </authorList>
    </citation>
    <scope>NUCLEOTIDE SEQUENCE [LARGE SCALE GENOMIC DNA]</scope>
    <source>
        <strain evidence="2 4">DSM 19728</strain>
    </source>
</reference>
<proteinExistence type="predicted"/>
<keyword evidence="1" id="KW-1133">Transmembrane helix</keyword>
<keyword evidence="1" id="KW-0812">Transmembrane</keyword>
<gene>
    <name evidence="2" type="ORF">DFR66_1372</name>
    <name evidence="3" type="ORF">IQ02_02915</name>
</gene>
<evidence type="ECO:0000313" key="5">
    <source>
        <dbReference type="Proteomes" id="UP000321392"/>
    </source>
</evidence>
<keyword evidence="4" id="KW-1185">Reference proteome</keyword>
<comment type="caution">
    <text evidence="3">The sequence shown here is derived from an EMBL/GenBank/DDBJ whole genome shotgun (WGS) entry which is preliminary data.</text>
</comment>
<dbReference type="EMBL" id="VLKX01000042">
    <property type="protein sequence ID" value="TWI42546.1"/>
    <property type="molecule type" value="Genomic_DNA"/>
</dbReference>
<accession>A0A562PEW8</accession>
<dbReference type="OrthoDB" id="668798at2"/>
<evidence type="ECO:0000313" key="4">
    <source>
        <dbReference type="Proteomes" id="UP000254518"/>
    </source>
</evidence>
<sequence>MENNKLKDFEIEELEFMIPQIEKMYNFEFDKDKTQIVNSFEELCDLIIEKINLKNVESCTSQQAFYKLRKSLVETKIIEKEDLKTETELEKLFPRKNRKVLIRKVENEISIKLNILKAPDFITIPLFAIGIISFILLFIYWQLGIIGISISVIGLYFCKWFGNELKLKSVKELVEKITNENYLSVRTQKNTINKTELKSVLTKWFSENTGIEKERLKIATFE</sequence>
<keyword evidence="1" id="KW-0472">Membrane</keyword>
<organism evidence="3 5">
    <name type="scientific">Flavobacterium glaciei</name>
    <dbReference type="NCBI Taxonomy" id="386300"/>
    <lineage>
        <taxon>Bacteria</taxon>
        <taxon>Pseudomonadati</taxon>
        <taxon>Bacteroidota</taxon>
        <taxon>Flavobacteriia</taxon>
        <taxon>Flavobacteriales</taxon>
        <taxon>Flavobacteriaceae</taxon>
        <taxon>Flavobacterium</taxon>
    </lineage>
</organism>
<feature type="transmembrane region" description="Helical" evidence="1">
    <location>
        <begin position="145"/>
        <end position="162"/>
    </location>
</feature>
<protein>
    <submittedName>
        <fullName evidence="3">Uncharacterized protein</fullName>
    </submittedName>
</protein>
<evidence type="ECO:0000313" key="3">
    <source>
        <dbReference type="EMBL" id="TWI42546.1"/>
    </source>
</evidence>
<dbReference type="AlphaFoldDB" id="A0A562PEW8"/>
<dbReference type="Proteomes" id="UP000254518">
    <property type="component" value="Unassembled WGS sequence"/>
</dbReference>
<name>A0A562PEW8_9FLAO</name>
<evidence type="ECO:0000256" key="1">
    <source>
        <dbReference type="SAM" id="Phobius"/>
    </source>
</evidence>
<reference evidence="3 5" key="1">
    <citation type="journal article" date="2015" name="Stand. Genomic Sci.">
        <title>Genomic Encyclopedia of Bacterial and Archaeal Type Strains, Phase III: the genomes of soil and plant-associated and newly described type strains.</title>
        <authorList>
            <person name="Whitman W.B."/>
            <person name="Woyke T."/>
            <person name="Klenk H.P."/>
            <person name="Zhou Y."/>
            <person name="Lilburn T.G."/>
            <person name="Beck B.J."/>
            <person name="De Vos P."/>
            <person name="Vandamme P."/>
            <person name="Eisen J.A."/>
            <person name="Garrity G."/>
            <person name="Hugenholtz P."/>
            <person name="Kyrpides N.C."/>
        </authorList>
    </citation>
    <scope>NUCLEOTIDE SEQUENCE [LARGE SCALE GENOMIC DNA]</scope>
    <source>
        <strain evidence="3 5">CGMCC 1.5380</strain>
    </source>
</reference>
<feature type="transmembrane region" description="Helical" evidence="1">
    <location>
        <begin position="121"/>
        <end position="139"/>
    </location>
</feature>
<dbReference type="Proteomes" id="UP000321392">
    <property type="component" value="Unassembled WGS sequence"/>
</dbReference>
<dbReference type="RefSeq" id="WP_114755387.1">
    <property type="nucleotide sequence ID" value="NZ_QQBA01000037.1"/>
</dbReference>